<organism evidence="8 9">
    <name type="scientific">Enterocloster hominis</name>
    <name type="common">ex Hitch et al. 2024</name>
    <dbReference type="NCBI Taxonomy" id="1917870"/>
    <lineage>
        <taxon>Bacteria</taxon>
        <taxon>Bacillati</taxon>
        <taxon>Bacillota</taxon>
        <taxon>Clostridia</taxon>
        <taxon>Lachnospirales</taxon>
        <taxon>Lachnospiraceae</taxon>
        <taxon>Enterocloster</taxon>
    </lineage>
</organism>
<feature type="transmembrane region" description="Helical" evidence="6">
    <location>
        <begin position="21"/>
        <end position="40"/>
    </location>
</feature>
<dbReference type="Pfam" id="PF00990">
    <property type="entry name" value="GGDEF"/>
    <property type="match status" value="1"/>
</dbReference>
<evidence type="ECO:0000259" key="7">
    <source>
        <dbReference type="PROSITE" id="PS50887"/>
    </source>
</evidence>
<name>A0ABV1DCS9_9FIRM</name>
<dbReference type="Pfam" id="PF02743">
    <property type="entry name" value="dCache_1"/>
    <property type="match status" value="1"/>
</dbReference>
<sequence>MNNGMRMETTAVKNNQLIKTNLLISIVLIVGFSMTAFFSYRANYQATLNNIEQVASLTGEGIHYQLTTLLTKPVNISLTMAHDSLLVEQLSCETENLENGEYVQRLQTYLKTYRDKYGFDSVFLVSSATRRYYNFNGIDRVLAEDDPENGWYFDLMDSGLGYSMNVDNDEVDGSDDAITVFVNCKVADSSGNILGIVGVGIRISYLKEFLEGYEDKYNMNICLVNEDGIIEVSTTYTGYSKTDWFEVHGQEGIRDEIMGFKEDTENLGFWTDNSLDQGKSFVVTRYIPDLSWHLVIDQDSEDTVHVIRDRLYQTILGIAVIISIVLFIITTVIRNFNKQITKLMEERENAFQQATEQLYDNIYELNITRNCTGNQRTAQYFESLGAQGLPYDQALRVIAQKQIKKEFRQGYISTFTPENVIREYENGNSHLKYDFMITQDGSGYFWMRIDAYIFFSHEDNCLHMFTYRKNIDEEKKKELLAYIDEMTRFLTKAATKRKVTALLTEEPEKAYAFFIFDIDNFKQANDCFGHAFGDYCIREFTR</sequence>
<dbReference type="PROSITE" id="PS50887">
    <property type="entry name" value="GGDEF"/>
    <property type="match status" value="1"/>
</dbReference>
<evidence type="ECO:0000256" key="4">
    <source>
        <dbReference type="ARBA" id="ARBA00022989"/>
    </source>
</evidence>
<feature type="non-terminal residue" evidence="8">
    <location>
        <position position="542"/>
    </location>
</feature>
<feature type="transmembrane region" description="Helical" evidence="6">
    <location>
        <begin position="311"/>
        <end position="333"/>
    </location>
</feature>
<dbReference type="SUPFAM" id="SSF55073">
    <property type="entry name" value="Nucleotide cyclase"/>
    <property type="match status" value="1"/>
</dbReference>
<dbReference type="EMBL" id="JBBMFM010000158">
    <property type="protein sequence ID" value="MEQ2428188.1"/>
    <property type="molecule type" value="Genomic_DNA"/>
</dbReference>
<evidence type="ECO:0000313" key="9">
    <source>
        <dbReference type="Proteomes" id="UP001454086"/>
    </source>
</evidence>
<dbReference type="InterPro" id="IPR029787">
    <property type="entry name" value="Nucleotide_cyclase"/>
</dbReference>
<dbReference type="RefSeq" id="WP_349118670.1">
    <property type="nucleotide sequence ID" value="NZ_JBBMFM010000158.1"/>
</dbReference>
<dbReference type="InterPro" id="IPR000160">
    <property type="entry name" value="GGDEF_dom"/>
</dbReference>
<reference evidence="8 9" key="1">
    <citation type="submission" date="2024-03" db="EMBL/GenBank/DDBJ databases">
        <title>Human intestinal bacterial collection.</title>
        <authorList>
            <person name="Pauvert C."/>
            <person name="Hitch T.C.A."/>
            <person name="Clavel T."/>
        </authorList>
    </citation>
    <scope>NUCLEOTIDE SEQUENCE [LARGE SCALE GENOMIC DNA]</scope>
    <source>
        <strain evidence="8 9">CLA-SR-H021</strain>
    </source>
</reference>
<evidence type="ECO:0000256" key="2">
    <source>
        <dbReference type="ARBA" id="ARBA00022475"/>
    </source>
</evidence>
<keyword evidence="9" id="KW-1185">Reference proteome</keyword>
<keyword evidence="4 6" id="KW-1133">Transmembrane helix</keyword>
<keyword evidence="3 6" id="KW-0812">Transmembrane</keyword>
<protein>
    <submittedName>
        <fullName evidence="8">Cache domain-containing protein</fullName>
    </submittedName>
</protein>
<evidence type="ECO:0000256" key="5">
    <source>
        <dbReference type="ARBA" id="ARBA00023136"/>
    </source>
</evidence>
<comment type="subcellular location">
    <subcellularLocation>
        <location evidence="1">Cell membrane</location>
        <topology evidence="1">Multi-pass membrane protein</topology>
    </subcellularLocation>
</comment>
<accession>A0ABV1DCS9</accession>
<dbReference type="Proteomes" id="UP001454086">
    <property type="component" value="Unassembled WGS sequence"/>
</dbReference>
<gene>
    <name evidence="8" type="ORF">WMQ36_24825</name>
</gene>
<dbReference type="InterPro" id="IPR033479">
    <property type="entry name" value="dCache_1"/>
</dbReference>
<dbReference type="InterPro" id="IPR043128">
    <property type="entry name" value="Rev_trsase/Diguanyl_cyclase"/>
</dbReference>
<comment type="caution">
    <text evidence="8">The sequence shown here is derived from an EMBL/GenBank/DDBJ whole genome shotgun (WGS) entry which is preliminary data.</text>
</comment>
<evidence type="ECO:0000256" key="6">
    <source>
        <dbReference type="SAM" id="Phobius"/>
    </source>
</evidence>
<keyword evidence="5 6" id="KW-0472">Membrane</keyword>
<feature type="domain" description="GGDEF" evidence="7">
    <location>
        <begin position="509"/>
        <end position="542"/>
    </location>
</feature>
<dbReference type="Gene3D" id="3.30.70.270">
    <property type="match status" value="1"/>
</dbReference>
<evidence type="ECO:0000256" key="1">
    <source>
        <dbReference type="ARBA" id="ARBA00004651"/>
    </source>
</evidence>
<proteinExistence type="predicted"/>
<evidence type="ECO:0000313" key="8">
    <source>
        <dbReference type="EMBL" id="MEQ2428188.1"/>
    </source>
</evidence>
<keyword evidence="2" id="KW-1003">Cell membrane</keyword>
<evidence type="ECO:0000256" key="3">
    <source>
        <dbReference type="ARBA" id="ARBA00022692"/>
    </source>
</evidence>